<reference evidence="1 2" key="1">
    <citation type="submission" date="2016-08" db="EMBL/GenBank/DDBJ databases">
        <title>Draft genome sequence of allopolyploid Zygosaccharomyces rouxii.</title>
        <authorList>
            <person name="Watanabe J."/>
            <person name="Uehara K."/>
            <person name="Mogi Y."/>
            <person name="Tsukioka Y."/>
        </authorList>
    </citation>
    <scope>NUCLEOTIDE SEQUENCE [LARGE SCALE GENOMIC DNA]</scope>
    <source>
        <strain evidence="1 2">NBRC 110957</strain>
    </source>
</reference>
<comment type="caution">
    <text evidence="1">The sequence shown here is derived from an EMBL/GenBank/DDBJ whole genome shotgun (WGS) entry which is preliminary data.</text>
</comment>
<gene>
    <name evidence="1" type="ORF">ZYGR_0AG02000</name>
</gene>
<organism evidence="1 2">
    <name type="scientific">Zygosaccharomyces rouxii</name>
    <dbReference type="NCBI Taxonomy" id="4956"/>
    <lineage>
        <taxon>Eukaryota</taxon>
        <taxon>Fungi</taxon>
        <taxon>Dikarya</taxon>
        <taxon>Ascomycota</taxon>
        <taxon>Saccharomycotina</taxon>
        <taxon>Saccharomycetes</taxon>
        <taxon>Saccharomycetales</taxon>
        <taxon>Saccharomycetaceae</taxon>
        <taxon>Zygosaccharomyces</taxon>
    </lineage>
</organism>
<accession>A0A1Q3A8X9</accession>
<name>A0A1Q3A8X9_ZYGRO</name>
<dbReference type="EMBL" id="BDGX01000033">
    <property type="protein sequence ID" value="GAV52209.1"/>
    <property type="molecule type" value="Genomic_DNA"/>
</dbReference>
<dbReference type="AlphaFoldDB" id="A0A1Q3A8X9"/>
<evidence type="ECO:0000313" key="2">
    <source>
        <dbReference type="Proteomes" id="UP000187013"/>
    </source>
</evidence>
<dbReference type="Proteomes" id="UP000187013">
    <property type="component" value="Unassembled WGS sequence"/>
</dbReference>
<dbReference type="Pfam" id="PF08728">
    <property type="entry name" value="CRT10"/>
    <property type="match status" value="2"/>
</dbReference>
<sequence length="917" mass="105153">MSVYQSSINICPKYQVYITRSMPTDLDESFTNWLASRRIVSRQHKPYLCFDSRVLTARGSAVLGGRFKVKHYLYDQQLNKGEFSNRAIESIEGHLHELEKYSLAKDEGREFVNSIKEGCDQFEPIWSDALYLNPAEKLVPPNQKLLADIYLPKTERAFANPFAHQSLSFKNNLTCIYGKWLFMADQGTIEIHNLDCLFLEKFQWKEMSFAIHLKDCKNFAKFAADREMNKENIEFLFMENNFHVNYLKVSRFFGNDVLCLCLDGGIVLIYEMSTIFTAVGESVKKRELQRKKHINVIPLLIVRIPESCWSVDIFDESPITYLAAGHNGPGITILAFDKNCTSLQPVDSYELSSFHNVPNLTFIPRSYDRNEFVTLAFCSIYGNVTTAKLRLDPSDKKIRVRILDSQFFAAFCWTVTPLKKRDFLKVPKFEFLNLNYQTSFKRSILYSVTQDSLILECHPPSVYCSGELGIGALTTQIPVPVAPLEWGCQNGITDSNLQLRFTSFNKRGTITRAHLNSDDAESFVPGYGPLFRVTRRSEPNLEERVTKDLPEDNYRHFYMFGEHGCLQNEHLNDDAFKRYENLIFKNASSHENESFNGVHYRVWSDIDDDGEVQEPFDPHSLREKDRARTHLDKKVTVYCPVPLTRYNPTSFSDICGFTLTQAFADPVDRLIEDTRPTSEERSSQAHDHLFPVDGLLAAGHLEGQPKWALHNHIRKVRHLLNMVEPDSKGSPFGYRLSELDEDFLFVTSAHHIYLIKAHPLIVTSFTKDRIFPVSRITLCSRHEFLMALDRINFVCHIKELNCIVVASQVGLLSLLRLTEYNGIYSFRQEYILGWNPQTPGDPNSQCILTYTNPDGSGNNCPYCGIDDVVLPFYNIVGLDYSYVPEDKLNCRGPYAVLYVLSGNSLRRIKIYPSSGAN</sequence>
<proteinExistence type="predicted"/>
<protein>
    <submittedName>
        <fullName evidence="1">Uncharacterized protein</fullName>
    </submittedName>
</protein>
<dbReference type="OrthoDB" id="4068815at2759"/>
<evidence type="ECO:0000313" key="1">
    <source>
        <dbReference type="EMBL" id="GAV52209.1"/>
    </source>
</evidence>
<dbReference type="InterPro" id="IPR014839">
    <property type="entry name" value="Crt10"/>
</dbReference>